<dbReference type="Gene3D" id="3.40.50.1110">
    <property type="entry name" value="SGNH hydrolase"/>
    <property type="match status" value="1"/>
</dbReference>
<proteinExistence type="predicted"/>
<dbReference type="SUPFAM" id="SSF52266">
    <property type="entry name" value="SGNH hydrolase"/>
    <property type="match status" value="1"/>
</dbReference>
<reference evidence="3 4" key="1">
    <citation type="submission" date="2018-05" db="EMBL/GenBank/DDBJ databases">
        <title>The Hungate 1000. A catalogue of reference genomes from the rumen microbiome.</title>
        <authorList>
            <person name="Kelly W."/>
        </authorList>
    </citation>
    <scope>NUCLEOTIDE SEQUENCE [LARGE SCALE GENOMIC DNA]</scope>
    <source>
        <strain evidence="3 4">NLAE-zl-C242</strain>
    </source>
</reference>
<dbReference type="EMBL" id="QGDL01000004">
    <property type="protein sequence ID" value="PWJ30408.1"/>
    <property type="molecule type" value="Genomic_DNA"/>
</dbReference>
<evidence type="ECO:0000256" key="1">
    <source>
        <dbReference type="ARBA" id="ARBA00022801"/>
    </source>
</evidence>
<dbReference type="Gene3D" id="2.60.40.10">
    <property type="entry name" value="Immunoglobulins"/>
    <property type="match status" value="1"/>
</dbReference>
<dbReference type="InterPro" id="IPR013783">
    <property type="entry name" value="Ig-like_fold"/>
</dbReference>
<protein>
    <submittedName>
        <fullName evidence="3">Sialate O-acetylesterase</fullName>
    </submittedName>
</protein>
<name>A0A2Y9BC31_9FIRM</name>
<accession>A0A2Y9BC31</accession>
<feature type="domain" description="Sialate O-acetylesterase" evidence="2">
    <location>
        <begin position="274"/>
        <end position="395"/>
    </location>
</feature>
<evidence type="ECO:0000313" key="3">
    <source>
        <dbReference type="EMBL" id="PWJ30408.1"/>
    </source>
</evidence>
<dbReference type="InterPro" id="IPR005181">
    <property type="entry name" value="SASA"/>
</dbReference>
<gene>
    <name evidence="3" type="ORF">A8806_104278</name>
</gene>
<comment type="caution">
    <text evidence="3">The sequence shown here is derived from an EMBL/GenBank/DDBJ whole genome shotgun (WGS) entry which is preliminary data.</text>
</comment>
<dbReference type="GO" id="GO:0005975">
    <property type="term" value="P:carbohydrate metabolic process"/>
    <property type="evidence" value="ECO:0007669"/>
    <property type="project" value="TreeGrafter"/>
</dbReference>
<dbReference type="AlphaFoldDB" id="A0A2Y9BC31"/>
<keyword evidence="1" id="KW-0378">Hydrolase</keyword>
<dbReference type="PANTHER" id="PTHR22901">
    <property type="entry name" value="SIALATE O-ACETYLESTERASE"/>
    <property type="match status" value="1"/>
</dbReference>
<keyword evidence="4" id="KW-1185">Reference proteome</keyword>
<dbReference type="GO" id="GO:0001681">
    <property type="term" value="F:sialate O-acetylesterase activity"/>
    <property type="evidence" value="ECO:0007669"/>
    <property type="project" value="InterPro"/>
</dbReference>
<evidence type="ECO:0000313" key="4">
    <source>
        <dbReference type="Proteomes" id="UP000245845"/>
    </source>
</evidence>
<dbReference type="InterPro" id="IPR039329">
    <property type="entry name" value="SIAE"/>
</dbReference>
<dbReference type="Pfam" id="PF03629">
    <property type="entry name" value="SASA"/>
    <property type="match status" value="1"/>
</dbReference>
<evidence type="ECO:0000259" key="2">
    <source>
        <dbReference type="Pfam" id="PF03629"/>
    </source>
</evidence>
<organism evidence="3 4">
    <name type="scientific">Faecalicatena orotica</name>
    <dbReference type="NCBI Taxonomy" id="1544"/>
    <lineage>
        <taxon>Bacteria</taxon>
        <taxon>Bacillati</taxon>
        <taxon>Bacillota</taxon>
        <taxon>Clostridia</taxon>
        <taxon>Lachnospirales</taxon>
        <taxon>Lachnospiraceae</taxon>
        <taxon>Faecalicatena</taxon>
    </lineage>
</organism>
<sequence length="506" mass="57310">MLQAAVIFQSSMILQRGKCLAVWGTGNPGETIGVQIQGRTGQTVTEADGTWSVDLPPLDASVSEELIIKSDSHKIIFEQVAVGEVWVAGGQSNMEFLMRYEKHKKEEVKDCTDPDIRFYDVPEVCYDGQLEEFDYSRQGIWRKADPENLDYFSAVGYYFQKALKEKLNVPVGIIGCNWGGTASCSWMNPETVRKVGEPWMQEYETRTASMDMEEYWENQHGNQMNDKGNPLADVFGEFMMPRTPTEEELVEFFSHIKDNFEEYANILQPQAIPGSLYEHMLKSIVPYTIKGFLWYQGESDDVPGLNVLYKDMLSGLISDWRRLWGDEALPFLIVQLPGYDCWLMNTEENHYPIIRRCQEAVADSVEHTYLCSISDVGEEKDIHPKDKKTVGQRLALLARGHVYGEEILCDAPRAVSIKRNPDGVAVTFEHAEGGLEIKGGHLNALQIISEGTEQEYSVYTEGDQLIIRMGNPLEEGVSIKFAQTPWYQVNLYNKAGIPAVPFEFSL</sequence>
<dbReference type="Proteomes" id="UP000245845">
    <property type="component" value="Unassembled WGS sequence"/>
</dbReference>
<dbReference type="PANTHER" id="PTHR22901:SF0">
    <property type="entry name" value="SIALATE O-ACETYLESTERASE"/>
    <property type="match status" value="1"/>
</dbReference>
<dbReference type="InterPro" id="IPR036514">
    <property type="entry name" value="SGNH_hydro_sf"/>
</dbReference>